<dbReference type="EMBL" id="JACIJI010000006">
    <property type="protein sequence ID" value="MBB5719874.1"/>
    <property type="molecule type" value="Genomic_DNA"/>
</dbReference>
<reference evidence="1 2" key="1">
    <citation type="submission" date="2020-08" db="EMBL/GenBank/DDBJ databases">
        <title>Genomic Encyclopedia of Type Strains, Phase IV (KMG-IV): sequencing the most valuable type-strain genomes for metagenomic binning, comparative biology and taxonomic classification.</title>
        <authorList>
            <person name="Goeker M."/>
        </authorList>
    </citation>
    <scope>NUCLEOTIDE SEQUENCE [LARGE SCALE GENOMIC DNA]</scope>
    <source>
        <strain evidence="1 2">DSM 27203</strain>
    </source>
</reference>
<keyword evidence="2" id="KW-1185">Reference proteome</keyword>
<protein>
    <submittedName>
        <fullName evidence="1">Uncharacterized protein</fullName>
    </submittedName>
</protein>
<accession>A0A840Z2A0</accession>
<proteinExistence type="predicted"/>
<sequence>MLGKIAHIHAANGGGARFDASLDEEARRAFENLFLVCGPHHDIIDDLNREAEFPAELLRDYKRRHETRFQRAEHEFLERYTDKTRDATPIYPVTLDALADALEIEEIRNCPDDIAGITEFVDKLARLPRATRTFAIELAARMRDHGGNNRLPVDDVEEAFEISLADLKRQLDILEHHNLGDADDHFGQWVARLYERDPGGNPFIEILEFCEATGRSPEELLFELNFALYDRLE</sequence>
<evidence type="ECO:0000313" key="2">
    <source>
        <dbReference type="Proteomes" id="UP000554342"/>
    </source>
</evidence>
<evidence type="ECO:0000313" key="1">
    <source>
        <dbReference type="EMBL" id="MBB5719874.1"/>
    </source>
</evidence>
<dbReference type="Proteomes" id="UP000554342">
    <property type="component" value="Unassembled WGS sequence"/>
</dbReference>
<dbReference type="RefSeq" id="WP_184005197.1">
    <property type="nucleotide sequence ID" value="NZ_BAABIF010000006.1"/>
</dbReference>
<organism evidence="1 2">
    <name type="scientific">Stakelama sediminis</name>
    <dbReference type="NCBI Taxonomy" id="463200"/>
    <lineage>
        <taxon>Bacteria</taxon>
        <taxon>Pseudomonadati</taxon>
        <taxon>Pseudomonadota</taxon>
        <taxon>Alphaproteobacteria</taxon>
        <taxon>Sphingomonadales</taxon>
        <taxon>Sphingomonadaceae</taxon>
        <taxon>Stakelama</taxon>
    </lineage>
</organism>
<name>A0A840Z2A0_9SPHN</name>
<dbReference type="AlphaFoldDB" id="A0A840Z2A0"/>
<gene>
    <name evidence="1" type="ORF">FHR23_002830</name>
</gene>
<comment type="caution">
    <text evidence="1">The sequence shown here is derived from an EMBL/GenBank/DDBJ whole genome shotgun (WGS) entry which is preliminary data.</text>
</comment>